<gene>
    <name evidence="2" type="ORF">SHKM778_38190</name>
</gene>
<accession>A0AAT9HJ83</accession>
<name>A0AAT9HJ83_9ACTN</name>
<feature type="region of interest" description="Disordered" evidence="1">
    <location>
        <begin position="91"/>
        <end position="120"/>
    </location>
</feature>
<organism evidence="2">
    <name type="scientific">Streptomyces haneummycinicus</name>
    <dbReference type="NCBI Taxonomy" id="3074435"/>
    <lineage>
        <taxon>Bacteria</taxon>
        <taxon>Bacillati</taxon>
        <taxon>Actinomycetota</taxon>
        <taxon>Actinomycetes</taxon>
        <taxon>Kitasatosporales</taxon>
        <taxon>Streptomycetaceae</taxon>
        <taxon>Streptomyces</taxon>
    </lineage>
</organism>
<evidence type="ECO:0000313" key="2">
    <source>
        <dbReference type="EMBL" id="BFO17431.1"/>
    </source>
</evidence>
<dbReference type="EMBL" id="AP035768">
    <property type="protein sequence ID" value="BFO17431.1"/>
    <property type="molecule type" value="Genomic_DNA"/>
</dbReference>
<reference evidence="2" key="2">
    <citation type="submission" date="2024-07" db="EMBL/GenBank/DDBJ databases">
        <title>Streptomyces haneummycinica sp. nov., a new antibiotic-producing actinobacterium isolated from marine sediment.</title>
        <authorList>
            <person name="Uemura M."/>
            <person name="Hamada M."/>
            <person name="Hirano S."/>
            <person name="Kobayashi K."/>
            <person name="Ohshiro T."/>
            <person name="Kobayashi T."/>
            <person name="Terahara T."/>
        </authorList>
    </citation>
    <scope>NUCLEOTIDE SEQUENCE</scope>
    <source>
        <strain evidence="2">KM77-8</strain>
    </source>
</reference>
<sequence length="120" mass="12275">METFHVRGGQVDAVAAEVLGDVLKVFDDLECGADVVGTAHPLRGRGAGDGEDQPADRVGGQLAVGEQVVVGLVPLDELVLAVGGDQAEEGLGVSPWRRTVGSSRRSSGWRGSGPAGSNTR</sequence>
<evidence type="ECO:0000256" key="1">
    <source>
        <dbReference type="SAM" id="MobiDB-lite"/>
    </source>
</evidence>
<feature type="compositionally biased region" description="Low complexity" evidence="1">
    <location>
        <begin position="97"/>
        <end position="109"/>
    </location>
</feature>
<proteinExistence type="predicted"/>
<protein>
    <submittedName>
        <fullName evidence="2">Uncharacterized protein</fullName>
    </submittedName>
</protein>
<reference evidence="2" key="1">
    <citation type="submission" date="2024-06" db="EMBL/GenBank/DDBJ databases">
        <authorList>
            <consortium name="consrtm"/>
            <person name="Uemura M."/>
            <person name="Terahara T."/>
        </authorList>
    </citation>
    <scope>NUCLEOTIDE SEQUENCE</scope>
    <source>
        <strain evidence="2">KM77-8</strain>
    </source>
</reference>
<dbReference type="AlphaFoldDB" id="A0AAT9HJ83"/>